<feature type="compositionally biased region" description="Low complexity" evidence="2">
    <location>
        <begin position="435"/>
        <end position="444"/>
    </location>
</feature>
<dbReference type="Pfam" id="PF17921">
    <property type="entry name" value="Integrase_H2C2"/>
    <property type="match status" value="1"/>
</dbReference>
<dbReference type="Pfam" id="PF00078">
    <property type="entry name" value="RVT_1"/>
    <property type="match status" value="1"/>
</dbReference>
<evidence type="ECO:0000259" key="3">
    <source>
        <dbReference type="PROSITE" id="PS50158"/>
    </source>
</evidence>
<dbReference type="CDD" id="cd01644">
    <property type="entry name" value="RT_pepA17"/>
    <property type="match status" value="1"/>
</dbReference>
<dbReference type="CDD" id="cd00303">
    <property type="entry name" value="retropepsin_like"/>
    <property type="match status" value="1"/>
</dbReference>
<dbReference type="InterPro" id="IPR001584">
    <property type="entry name" value="Integrase_cat-core"/>
</dbReference>
<evidence type="ECO:0000313" key="5">
    <source>
        <dbReference type="EnsemblMetazoa" id="AALFPA23_022556.P33466"/>
    </source>
</evidence>
<dbReference type="PROSITE" id="PS50158">
    <property type="entry name" value="ZF_CCHC"/>
    <property type="match status" value="1"/>
</dbReference>
<proteinExistence type="predicted"/>
<dbReference type="InterPro" id="IPR005312">
    <property type="entry name" value="DUF1759"/>
</dbReference>
<dbReference type="EnsemblMetazoa" id="AALFPA23_022556.R33466">
    <property type="protein sequence ID" value="AALFPA23_022556.P33466"/>
    <property type="gene ID" value="AALFPA23_022556"/>
</dbReference>
<dbReference type="PANTHER" id="PTHR47331">
    <property type="entry name" value="PHD-TYPE DOMAIN-CONTAINING PROTEIN"/>
    <property type="match status" value="1"/>
</dbReference>
<dbReference type="SMART" id="SM00343">
    <property type="entry name" value="ZnF_C2HC"/>
    <property type="match status" value="1"/>
</dbReference>
<keyword evidence="1" id="KW-0863">Zinc-finger</keyword>
<reference evidence="5" key="2">
    <citation type="submission" date="2025-05" db="UniProtKB">
        <authorList>
            <consortium name="EnsemblMetazoa"/>
        </authorList>
    </citation>
    <scope>IDENTIFICATION</scope>
    <source>
        <strain evidence="5">Foshan</strain>
    </source>
</reference>
<organism evidence="5 6">
    <name type="scientific">Aedes albopictus</name>
    <name type="common">Asian tiger mosquito</name>
    <name type="synonym">Stegomyia albopicta</name>
    <dbReference type="NCBI Taxonomy" id="7160"/>
    <lineage>
        <taxon>Eukaryota</taxon>
        <taxon>Metazoa</taxon>
        <taxon>Ecdysozoa</taxon>
        <taxon>Arthropoda</taxon>
        <taxon>Hexapoda</taxon>
        <taxon>Insecta</taxon>
        <taxon>Pterygota</taxon>
        <taxon>Neoptera</taxon>
        <taxon>Endopterygota</taxon>
        <taxon>Diptera</taxon>
        <taxon>Nematocera</taxon>
        <taxon>Culicoidea</taxon>
        <taxon>Culicidae</taxon>
        <taxon>Culicinae</taxon>
        <taxon>Aedini</taxon>
        <taxon>Aedes</taxon>
        <taxon>Stegomyia</taxon>
    </lineage>
</organism>
<evidence type="ECO:0008006" key="7">
    <source>
        <dbReference type="Google" id="ProtNLM"/>
    </source>
</evidence>
<feature type="region of interest" description="Disordered" evidence="2">
    <location>
        <begin position="421"/>
        <end position="444"/>
    </location>
</feature>
<feature type="domain" description="CCHC-type" evidence="3">
    <location>
        <begin position="375"/>
        <end position="390"/>
    </location>
</feature>
<dbReference type="InterPro" id="IPR008042">
    <property type="entry name" value="Retrotrans_Pao"/>
</dbReference>
<dbReference type="Gene3D" id="3.10.10.10">
    <property type="entry name" value="HIV Type 1 Reverse Transcriptase, subunit A, domain 1"/>
    <property type="match status" value="1"/>
</dbReference>
<sequence>MAPRKPASLKNLVVKLQEIQADLDDILEFTQDYEEATTATDVNMRLIRLDELWEKYGETLVEIKCHEDYTAEDETYNEQRLLYSSRYYRSKSSLTDKATELQGTPELNQSTRANDSTLHGALDHVRLPQIKLQTFNGDIDEWISFRDLFTSLIHWRTDLPEVEKLHYLKGCLQGEPKALIDPLKITQANYLIAWDTLLKRYNNSKQLKKRQVQSLFSLPSLSKESVSDLHVLVEGFERAVQTLDQVVQPAEYKDLLLVNLLTNRLDPVTRRGWEEFSSTNDKDSLKDLMEFLQRRIRVLESLPTKAAESRGVHSVQPQSQKQKQSTVKTSYSTMQSSSGKRCVACKENHFLFQCAAFQRMSVVDRDALLKTHSLCRNCFKMGHMSKECQSKFNCRNCKGRHHTLVCFRSEKDSSAKVAAVARGSHPSIPRESSEASEASGSGSSQVVNMTATDIPVSGAAQQYSSQVLLATAVVVVEDDEGGRFPARALLDSGSESNFITERLSQRMKTHRERVDISVRGIGQSGTKVRQKIQAVVRSRVSQFSQSMSFLILPSVTVNLPTATINMDGWSIPPGIKLADPAFFESGRVDMVLGIESFFDFFETGQRKTLGNELPTLNESVFGWVVCGGLSNSSQDLRITCNASATENLESMVARFWSSEEVGPVKVLSPEEKQCEDLFQNTVQRNPEGRYTVTLPKEEDAVSRLGESKEIAIRRLQGTERRLGRNANLHKSYHDFMEEYESMGHMVKVEGAALTSQRRCFLPHHPVFKEDSTTTKVRVVFDASCATSSGVSLNNVLLTGPVIQDDLRSIIMRSRTKQIMLVSDVEKMFRQIWVHPEDRPLQCILWRANPQDEINVYELKTVTYGTKPAPYLATRTLKQLAMDEEATYPLGAAAASEDTYMDDVITGADSVEQACELRKQLSEMTERGGFRLRKWASNCSKALEGLTEDNLAIREVDGINLDPDPSVKTLGLTWMPRSDQLKFKFDIPAVQQDQQFTKREVLSIIATLFDPLGLLGATITTAKIVMQLLWKFRDDDDHALDWDQPIPLMVGEVWRRYLTQLPLLNEIRIDRCVVIPNAVTTEIHCFSDASEKAYGCCIYSRSVDAAGKIRVRLLSSKSRVAPLKCLTIPRLELCGAVLSAQLFEKVQESLKFPTQPYFWTDSTCVLRWIQAAPTTWTTYVANRVAKIHTLTNSEQWRHVPGKENPADLISREFNDWYLGRSSSYIELVRRTAYWLRYLKLLRTPKEQRNPPKFLTTVELREAEFTVVRMVQKEFFVDEWKALAKREAVQRKSPLRWFSPYISEDQVIRVGGRLRHSEEAEDTKHPMVLPAGHHLTKLILRYYHEKLLHAGPQLLLAAVRQRFWPLGGRNVARNVVHRCMKCFRSKPTSIEQFMGELPAARVTVSRPFSQTGVDYCGPFYVRPAPRRPAVKMYVAVFICLCTKAVHLELVSDLTTDRFIQALRRFTSRRGKAKDMYSDNGTNFVGARNKLRDLYELVRSQEHQERIVKHSLEDGTQWHFNPPSAPHFGGLWEAAVRSAKVHLLKVAGETTLSPEDFNTLLVQIEGDPIPSHIIGSSHYYKPARLATRPATPRHPRHHFDIRHLRSL</sequence>
<dbReference type="PANTHER" id="PTHR47331:SF5">
    <property type="entry name" value="RIBONUCLEASE H"/>
    <property type="match status" value="1"/>
</dbReference>
<evidence type="ECO:0000259" key="4">
    <source>
        <dbReference type="PROSITE" id="PS50994"/>
    </source>
</evidence>
<dbReference type="InterPro" id="IPR043502">
    <property type="entry name" value="DNA/RNA_pol_sf"/>
</dbReference>
<keyword evidence="1" id="KW-0479">Metal-binding</keyword>
<dbReference type="GeneID" id="134286276"/>
<dbReference type="RefSeq" id="XP_062703848.1">
    <property type="nucleotide sequence ID" value="XM_062847864.1"/>
</dbReference>
<evidence type="ECO:0000256" key="1">
    <source>
        <dbReference type="PROSITE-ProRule" id="PRU00047"/>
    </source>
</evidence>
<dbReference type="Proteomes" id="UP000069940">
    <property type="component" value="Unassembled WGS sequence"/>
</dbReference>
<reference evidence="6" key="1">
    <citation type="journal article" date="2015" name="Proc. Natl. Acad. Sci. U.S.A.">
        <title>Genome sequence of the Asian Tiger mosquito, Aedes albopictus, reveals insights into its biology, genetics, and evolution.</title>
        <authorList>
            <person name="Chen X.G."/>
            <person name="Jiang X."/>
            <person name="Gu J."/>
            <person name="Xu M."/>
            <person name="Wu Y."/>
            <person name="Deng Y."/>
            <person name="Zhang C."/>
            <person name="Bonizzoni M."/>
            <person name="Dermauw W."/>
            <person name="Vontas J."/>
            <person name="Armbruster P."/>
            <person name="Huang X."/>
            <person name="Yang Y."/>
            <person name="Zhang H."/>
            <person name="He W."/>
            <person name="Peng H."/>
            <person name="Liu Y."/>
            <person name="Wu K."/>
            <person name="Chen J."/>
            <person name="Lirakis M."/>
            <person name="Topalis P."/>
            <person name="Van Leeuwen T."/>
            <person name="Hall A.B."/>
            <person name="Jiang X."/>
            <person name="Thorpe C."/>
            <person name="Mueller R.L."/>
            <person name="Sun C."/>
            <person name="Waterhouse R.M."/>
            <person name="Yan G."/>
            <person name="Tu Z.J."/>
            <person name="Fang X."/>
            <person name="James A.A."/>
        </authorList>
    </citation>
    <scope>NUCLEOTIDE SEQUENCE [LARGE SCALE GENOMIC DNA]</scope>
    <source>
        <strain evidence="6">Foshan</strain>
    </source>
</reference>
<dbReference type="PROSITE" id="PS50994">
    <property type="entry name" value="INTEGRASE"/>
    <property type="match status" value="1"/>
</dbReference>
<feature type="region of interest" description="Disordered" evidence="2">
    <location>
        <begin position="307"/>
        <end position="330"/>
    </location>
</feature>
<dbReference type="InterPro" id="IPR041588">
    <property type="entry name" value="Integrase_H2C2"/>
</dbReference>
<keyword evidence="6" id="KW-1185">Reference proteome</keyword>
<dbReference type="SUPFAM" id="SSF53098">
    <property type="entry name" value="Ribonuclease H-like"/>
    <property type="match status" value="1"/>
</dbReference>
<dbReference type="Pfam" id="PF03564">
    <property type="entry name" value="DUF1759"/>
    <property type="match status" value="1"/>
</dbReference>
<evidence type="ECO:0000313" key="6">
    <source>
        <dbReference type="Proteomes" id="UP000069940"/>
    </source>
</evidence>
<dbReference type="Gene3D" id="3.30.420.10">
    <property type="entry name" value="Ribonuclease H-like superfamily/Ribonuclease H"/>
    <property type="match status" value="1"/>
</dbReference>
<protein>
    <recommendedName>
        <fullName evidence="7">Endonuclease</fullName>
    </recommendedName>
</protein>
<accession>A0ABM1ZXI3</accession>
<feature type="domain" description="Integrase catalytic" evidence="4">
    <location>
        <begin position="1401"/>
        <end position="1587"/>
    </location>
</feature>
<dbReference type="Gene3D" id="3.30.70.270">
    <property type="match status" value="1"/>
</dbReference>
<dbReference type="InterPro" id="IPR043128">
    <property type="entry name" value="Rev_trsase/Diguanyl_cyclase"/>
</dbReference>
<keyword evidence="1" id="KW-0862">Zinc</keyword>
<feature type="compositionally biased region" description="Low complexity" evidence="2">
    <location>
        <begin position="312"/>
        <end position="330"/>
    </location>
</feature>
<dbReference type="SUPFAM" id="SSF56672">
    <property type="entry name" value="DNA/RNA polymerases"/>
    <property type="match status" value="1"/>
</dbReference>
<evidence type="ECO:0000256" key="2">
    <source>
        <dbReference type="SAM" id="MobiDB-lite"/>
    </source>
</evidence>
<dbReference type="Pfam" id="PF05380">
    <property type="entry name" value="Peptidase_A17"/>
    <property type="match status" value="1"/>
</dbReference>
<dbReference type="InterPro" id="IPR036397">
    <property type="entry name" value="RNaseH_sf"/>
</dbReference>
<dbReference type="InterPro" id="IPR012337">
    <property type="entry name" value="RNaseH-like_sf"/>
</dbReference>
<dbReference type="InterPro" id="IPR001878">
    <property type="entry name" value="Znf_CCHC"/>
</dbReference>
<dbReference type="InterPro" id="IPR000477">
    <property type="entry name" value="RT_dom"/>
</dbReference>
<name>A0ABM1ZXI3_AEDAL</name>